<keyword evidence="3" id="KW-1185">Reference proteome</keyword>
<reference evidence="1" key="1">
    <citation type="submission" date="2021-02" db="EMBL/GenBank/DDBJ databases">
        <authorList>
            <person name="Nowell W R."/>
        </authorList>
    </citation>
    <scope>NUCLEOTIDE SEQUENCE</scope>
</reference>
<sequence length="190" mass="21839">MNIRFWINSKSWHYDCGCIPNENGDLMHFSTTNIPIITVPTVYVTYFSTFGALAWHLLLYPNSVQQLNAPILSSTAIDSDGEARFRIAGTSVRTRTCHFVRARLLATMSFLSINSNRNDGRLLLNRCFEQFAFLTAENQSGWIKQIYSALEDVREAEEEFQNVVFYHVHGKLGEHNAYIHQLLLQPNIHK</sequence>
<accession>A0A815XPN0</accession>
<dbReference type="EMBL" id="CAJNOQ010028309">
    <property type="protein sequence ID" value="CAF1560426.1"/>
    <property type="molecule type" value="Genomic_DNA"/>
</dbReference>
<dbReference type="OrthoDB" id="2423195at2759"/>
<evidence type="ECO:0000313" key="1">
    <source>
        <dbReference type="EMBL" id="CAF1560426.1"/>
    </source>
</evidence>
<organism evidence="1 3">
    <name type="scientific">Didymodactylos carnosus</name>
    <dbReference type="NCBI Taxonomy" id="1234261"/>
    <lineage>
        <taxon>Eukaryota</taxon>
        <taxon>Metazoa</taxon>
        <taxon>Spiralia</taxon>
        <taxon>Gnathifera</taxon>
        <taxon>Rotifera</taxon>
        <taxon>Eurotatoria</taxon>
        <taxon>Bdelloidea</taxon>
        <taxon>Philodinida</taxon>
        <taxon>Philodinidae</taxon>
        <taxon>Didymodactylos</taxon>
    </lineage>
</organism>
<dbReference type="AlphaFoldDB" id="A0A815XPN0"/>
<dbReference type="Proteomes" id="UP000681722">
    <property type="component" value="Unassembled WGS sequence"/>
</dbReference>
<evidence type="ECO:0000313" key="2">
    <source>
        <dbReference type="EMBL" id="CAF4421871.1"/>
    </source>
</evidence>
<protein>
    <submittedName>
        <fullName evidence="1">Uncharacterized protein</fullName>
    </submittedName>
</protein>
<gene>
    <name evidence="1" type="ORF">GPM918_LOCUS39731</name>
    <name evidence="2" type="ORF">SRO942_LOCUS40627</name>
</gene>
<proteinExistence type="predicted"/>
<evidence type="ECO:0000313" key="3">
    <source>
        <dbReference type="Proteomes" id="UP000663829"/>
    </source>
</evidence>
<dbReference type="EMBL" id="CAJOBC010094057">
    <property type="protein sequence ID" value="CAF4421871.1"/>
    <property type="molecule type" value="Genomic_DNA"/>
</dbReference>
<comment type="caution">
    <text evidence="1">The sequence shown here is derived from an EMBL/GenBank/DDBJ whole genome shotgun (WGS) entry which is preliminary data.</text>
</comment>
<name>A0A815XPN0_9BILA</name>
<dbReference type="Proteomes" id="UP000663829">
    <property type="component" value="Unassembled WGS sequence"/>
</dbReference>